<protein>
    <submittedName>
        <fullName evidence="3">Flavin reductase</fullName>
    </submittedName>
</protein>
<dbReference type="SMART" id="SM00903">
    <property type="entry name" value="Flavin_Reduct"/>
    <property type="match status" value="1"/>
</dbReference>
<evidence type="ECO:0000259" key="2">
    <source>
        <dbReference type="SMART" id="SM00903"/>
    </source>
</evidence>
<keyword evidence="1" id="KW-0560">Oxidoreductase</keyword>
<accession>A0ABP3QFL7</accession>
<name>A0ABP3QFL7_9PROT</name>
<reference evidence="4" key="1">
    <citation type="journal article" date="2019" name="Int. J. Syst. Evol. Microbiol.">
        <title>The Global Catalogue of Microorganisms (GCM) 10K type strain sequencing project: providing services to taxonomists for standard genome sequencing and annotation.</title>
        <authorList>
            <consortium name="The Broad Institute Genomics Platform"/>
            <consortium name="The Broad Institute Genome Sequencing Center for Infectious Disease"/>
            <person name="Wu L."/>
            <person name="Ma J."/>
        </authorList>
    </citation>
    <scope>NUCLEOTIDE SEQUENCE [LARGE SCALE GENOMIC DNA]</scope>
    <source>
        <strain evidence="4">JCM 9933</strain>
    </source>
</reference>
<evidence type="ECO:0000313" key="3">
    <source>
        <dbReference type="EMBL" id="GAA0589119.1"/>
    </source>
</evidence>
<proteinExistence type="predicted"/>
<dbReference type="InterPro" id="IPR012349">
    <property type="entry name" value="Split_barrel_FMN-bd"/>
</dbReference>
<evidence type="ECO:0000256" key="1">
    <source>
        <dbReference type="ARBA" id="ARBA00023002"/>
    </source>
</evidence>
<dbReference type="Gene3D" id="2.30.110.10">
    <property type="entry name" value="Electron Transport, Fmn-binding Protein, Chain A"/>
    <property type="match status" value="1"/>
</dbReference>
<sequence length="165" mass="17408">MAVDRQEFRDAMARLGAAVNVITTGGPAGRGGFTASAVCSVTDDPPTLLLCMNRGATAAPRLRENGVFCVNTLAAHQAEVSRVFAGSTKCTMEERFDAGTWTGLATGAPVLVDAMVAFDCRVSDMVEKGTHIVVFAEIEAIRQGSPNEGGLIYFGRDYYPVGLEG</sequence>
<keyword evidence="4" id="KW-1185">Reference proteome</keyword>
<dbReference type="Pfam" id="PF01613">
    <property type="entry name" value="Flavin_Reduct"/>
    <property type="match status" value="1"/>
</dbReference>
<comment type="caution">
    <text evidence="3">The sequence shown here is derived from an EMBL/GenBank/DDBJ whole genome shotgun (WGS) entry which is preliminary data.</text>
</comment>
<feature type="domain" description="Flavin reductase like" evidence="2">
    <location>
        <begin position="12"/>
        <end position="160"/>
    </location>
</feature>
<organism evidence="3 4">
    <name type="scientific">Craurococcus roseus</name>
    <dbReference type="NCBI Taxonomy" id="77585"/>
    <lineage>
        <taxon>Bacteria</taxon>
        <taxon>Pseudomonadati</taxon>
        <taxon>Pseudomonadota</taxon>
        <taxon>Alphaproteobacteria</taxon>
        <taxon>Acetobacterales</taxon>
        <taxon>Acetobacteraceae</taxon>
        <taxon>Craurococcus</taxon>
    </lineage>
</organism>
<dbReference type="InterPro" id="IPR050268">
    <property type="entry name" value="NADH-dep_flavin_reductase"/>
</dbReference>
<evidence type="ECO:0000313" key="4">
    <source>
        <dbReference type="Proteomes" id="UP001501588"/>
    </source>
</evidence>
<dbReference type="RefSeq" id="WP_343896129.1">
    <property type="nucleotide sequence ID" value="NZ_BAAAFZ010000046.1"/>
</dbReference>
<dbReference type="PANTHER" id="PTHR30466">
    <property type="entry name" value="FLAVIN REDUCTASE"/>
    <property type="match status" value="1"/>
</dbReference>
<dbReference type="InterPro" id="IPR002563">
    <property type="entry name" value="Flavin_Rdtase-like_dom"/>
</dbReference>
<dbReference type="PANTHER" id="PTHR30466:SF1">
    <property type="entry name" value="FMN REDUCTASE (NADH) RUTF"/>
    <property type="match status" value="1"/>
</dbReference>
<dbReference type="SUPFAM" id="SSF50475">
    <property type="entry name" value="FMN-binding split barrel"/>
    <property type="match status" value="1"/>
</dbReference>
<gene>
    <name evidence="3" type="ORF">GCM10009416_29600</name>
</gene>
<dbReference type="Proteomes" id="UP001501588">
    <property type="component" value="Unassembled WGS sequence"/>
</dbReference>
<dbReference type="EMBL" id="BAAAFZ010000046">
    <property type="protein sequence ID" value="GAA0589119.1"/>
    <property type="molecule type" value="Genomic_DNA"/>
</dbReference>